<evidence type="ECO:0000313" key="2">
    <source>
        <dbReference type="EMBL" id="MDD9782660.1"/>
    </source>
</evidence>
<reference evidence="2 3" key="1">
    <citation type="submission" date="2023-02" db="EMBL/GenBank/DDBJ databases">
        <authorList>
            <person name="Olszewska D."/>
        </authorList>
    </citation>
    <scope>NUCLEOTIDE SEQUENCE [LARGE SCALE GENOMIC DNA]</scope>
    <source>
        <strain evidence="2 3">FDU301</strain>
    </source>
</reference>
<proteinExistence type="predicted"/>
<accession>A0ABD4WRC3</accession>
<dbReference type="Proteomes" id="UP001213771">
    <property type="component" value="Unassembled WGS sequence"/>
</dbReference>
<feature type="domain" description="Sin" evidence="1">
    <location>
        <begin position="2"/>
        <end position="40"/>
    </location>
</feature>
<organism evidence="2 3">
    <name type="scientific">Priestia megaterium</name>
    <name type="common">Bacillus megaterium</name>
    <dbReference type="NCBI Taxonomy" id="1404"/>
    <lineage>
        <taxon>Bacteria</taxon>
        <taxon>Bacillati</taxon>
        <taxon>Bacillota</taxon>
        <taxon>Bacilli</taxon>
        <taxon>Bacillales</taxon>
        <taxon>Bacillaceae</taxon>
        <taxon>Priestia</taxon>
    </lineage>
</organism>
<dbReference type="RefSeq" id="WP_274588793.1">
    <property type="nucleotide sequence ID" value="NZ_JARAOX010000161.1"/>
</dbReference>
<evidence type="ECO:0000313" key="3">
    <source>
        <dbReference type="Proteomes" id="UP001213771"/>
    </source>
</evidence>
<dbReference type="Pfam" id="PF08671">
    <property type="entry name" value="SinI"/>
    <property type="match status" value="1"/>
</dbReference>
<dbReference type="InterPro" id="IPR010981">
    <property type="entry name" value="SinR/SinI_dimer_dom"/>
</dbReference>
<dbReference type="SUPFAM" id="SSF47406">
    <property type="entry name" value="SinR repressor dimerisation domain-like"/>
    <property type="match status" value="1"/>
</dbReference>
<dbReference type="AlphaFoldDB" id="A0ABD4WRC3"/>
<sequence length="55" mass="6509">MDINEKNDMFLPPEWMALVKEAMDSNITKSEFEEFLKQKSLENKSIRSSKKTIRT</sequence>
<name>A0ABD4WRC3_PRIMG</name>
<gene>
    <name evidence="2" type="ORF">PVE99_09625</name>
</gene>
<protein>
    <submittedName>
        <fullName evidence="2">Anti-repressor SinI family protein</fullName>
    </submittedName>
</protein>
<dbReference type="PROSITE" id="PS51500">
    <property type="entry name" value="SIN"/>
    <property type="match status" value="1"/>
</dbReference>
<dbReference type="EMBL" id="JARAOX010000161">
    <property type="protein sequence ID" value="MDD9782660.1"/>
    <property type="molecule type" value="Genomic_DNA"/>
</dbReference>
<dbReference type="InterPro" id="IPR036281">
    <property type="entry name" value="SinR/SinI_dimer_dom_sf"/>
</dbReference>
<evidence type="ECO:0000259" key="1">
    <source>
        <dbReference type="PROSITE" id="PS51500"/>
    </source>
</evidence>
<comment type="caution">
    <text evidence="2">The sequence shown here is derived from an EMBL/GenBank/DDBJ whole genome shotgun (WGS) entry which is preliminary data.</text>
</comment>